<proteinExistence type="predicted"/>
<evidence type="ECO:0000313" key="1">
    <source>
        <dbReference type="EMBL" id="ORY76530.1"/>
    </source>
</evidence>
<name>A0A1Y2EY82_9BASI</name>
<accession>A0A1Y2EY82</accession>
<comment type="caution">
    <text evidence="1">The sequence shown here is derived from an EMBL/GenBank/DDBJ whole genome shotgun (WGS) entry which is preliminary data.</text>
</comment>
<sequence>MEWRDPSKLSALTATMAKDLLASKKAQPRYAQDKRHFKLALETFLDDTKMEEWKEQALSELEEKWREERGVEKMKKEEAEKFKVRFQLALNLRY</sequence>
<keyword evidence="2" id="KW-1185">Reference proteome</keyword>
<organism evidence="1 2">
    <name type="scientific">Leucosporidium creatinivorum</name>
    <dbReference type="NCBI Taxonomy" id="106004"/>
    <lineage>
        <taxon>Eukaryota</taxon>
        <taxon>Fungi</taxon>
        <taxon>Dikarya</taxon>
        <taxon>Basidiomycota</taxon>
        <taxon>Pucciniomycotina</taxon>
        <taxon>Microbotryomycetes</taxon>
        <taxon>Leucosporidiales</taxon>
        <taxon>Leucosporidium</taxon>
    </lineage>
</organism>
<protein>
    <submittedName>
        <fullName evidence="1">Uncharacterized protein</fullName>
    </submittedName>
</protein>
<dbReference type="Proteomes" id="UP000193467">
    <property type="component" value="Unassembled WGS sequence"/>
</dbReference>
<gene>
    <name evidence="1" type="ORF">BCR35DRAFT_120382</name>
</gene>
<dbReference type="InParanoid" id="A0A1Y2EY82"/>
<dbReference type="EMBL" id="MCGR01000034">
    <property type="protein sequence ID" value="ORY76530.1"/>
    <property type="molecule type" value="Genomic_DNA"/>
</dbReference>
<dbReference type="AlphaFoldDB" id="A0A1Y2EY82"/>
<reference evidence="1 2" key="1">
    <citation type="submission" date="2016-07" db="EMBL/GenBank/DDBJ databases">
        <title>Pervasive Adenine N6-methylation of Active Genes in Fungi.</title>
        <authorList>
            <consortium name="DOE Joint Genome Institute"/>
            <person name="Mondo S.J."/>
            <person name="Dannebaum R.O."/>
            <person name="Kuo R.C."/>
            <person name="Labutti K."/>
            <person name="Haridas S."/>
            <person name="Kuo A."/>
            <person name="Salamov A."/>
            <person name="Ahrendt S.R."/>
            <person name="Lipzen A."/>
            <person name="Sullivan W."/>
            <person name="Andreopoulos W.B."/>
            <person name="Clum A."/>
            <person name="Lindquist E."/>
            <person name="Daum C."/>
            <person name="Ramamoorthy G.K."/>
            <person name="Gryganskyi A."/>
            <person name="Culley D."/>
            <person name="Magnuson J.K."/>
            <person name="James T.Y."/>
            <person name="O'Malley M.A."/>
            <person name="Stajich J.E."/>
            <person name="Spatafora J.W."/>
            <person name="Visel A."/>
            <person name="Grigoriev I.V."/>
        </authorList>
    </citation>
    <scope>NUCLEOTIDE SEQUENCE [LARGE SCALE GENOMIC DNA]</scope>
    <source>
        <strain evidence="1 2">62-1032</strain>
    </source>
</reference>
<evidence type="ECO:0000313" key="2">
    <source>
        <dbReference type="Proteomes" id="UP000193467"/>
    </source>
</evidence>